<dbReference type="Pfam" id="PF04280">
    <property type="entry name" value="Tim44"/>
    <property type="match status" value="1"/>
</dbReference>
<sequence length="412" mass="42668">MQQQLAAMKGSQPAGAAPPPPGSPAGRHLGSPASSSATSAAASEPAGAKPASPSPSSPSASSSASDAGSAASSASQADPASTADPDAGYVHGHFSRTEQMQKLQPILEQAERRHAYEGLTSGGTGYGAWSYLYDNPFARMSGVLLQPVRQLVRQVVLPGVLARLQTMAERMVREEVERNFDAEEFLEGVRDAVPMFYEAVAANDLDTLRRMASSKAVEAVERDRRRLLEESGLVVRSVSAHVTHAAIGGVNLWGPASMRAFAPEWLEPSTSDSEGGSSSGDGSKQRKGQPQPAKPEAGPGKGAAGAAGEASTSGSSTEATAAAASSKKSSRTADDMTKSWLVMVVSLDVKLDVTYGLVGVNAGGDGGSSASTGDMEASSVVRRHGTWLLARGPLPKGAVNNLDSRWRVLAWW</sequence>
<feature type="compositionally biased region" description="Low complexity" evidence="1">
    <location>
        <begin position="57"/>
        <end position="88"/>
    </location>
</feature>
<keyword evidence="4" id="KW-1185">Reference proteome</keyword>
<name>A0A835WR30_9CHLO</name>
<proteinExistence type="predicted"/>
<evidence type="ECO:0000313" key="4">
    <source>
        <dbReference type="Proteomes" id="UP000613740"/>
    </source>
</evidence>
<dbReference type="Proteomes" id="UP000613740">
    <property type="component" value="Unassembled WGS sequence"/>
</dbReference>
<comment type="caution">
    <text evidence="3">The sequence shown here is derived from an EMBL/GenBank/DDBJ whole genome shotgun (WGS) entry which is preliminary data.</text>
</comment>
<dbReference type="OrthoDB" id="535021at2759"/>
<accession>A0A835WR30</accession>
<dbReference type="EMBL" id="JAEHOD010000005">
    <property type="protein sequence ID" value="KAG2452534.1"/>
    <property type="molecule type" value="Genomic_DNA"/>
</dbReference>
<feature type="compositionally biased region" description="Low complexity" evidence="1">
    <location>
        <begin position="306"/>
        <end position="327"/>
    </location>
</feature>
<feature type="domain" description="Tim44-like" evidence="2">
    <location>
        <begin position="175"/>
        <end position="248"/>
    </location>
</feature>
<evidence type="ECO:0000313" key="3">
    <source>
        <dbReference type="EMBL" id="KAG2452534.1"/>
    </source>
</evidence>
<dbReference type="AlphaFoldDB" id="A0A835WR30"/>
<organism evidence="3 4">
    <name type="scientific">Chlamydomonas schloesseri</name>
    <dbReference type="NCBI Taxonomy" id="2026947"/>
    <lineage>
        <taxon>Eukaryota</taxon>
        <taxon>Viridiplantae</taxon>
        <taxon>Chlorophyta</taxon>
        <taxon>core chlorophytes</taxon>
        <taxon>Chlorophyceae</taxon>
        <taxon>CS clade</taxon>
        <taxon>Chlamydomonadales</taxon>
        <taxon>Chlamydomonadaceae</taxon>
        <taxon>Chlamydomonas</taxon>
    </lineage>
</organism>
<reference evidence="3" key="1">
    <citation type="journal article" date="2020" name="bioRxiv">
        <title>Comparative genomics of Chlamydomonas.</title>
        <authorList>
            <person name="Craig R.J."/>
            <person name="Hasan A.R."/>
            <person name="Ness R.W."/>
            <person name="Keightley P.D."/>
        </authorList>
    </citation>
    <scope>NUCLEOTIDE SEQUENCE</scope>
    <source>
        <strain evidence="3">CCAP 11/173</strain>
    </source>
</reference>
<evidence type="ECO:0000259" key="2">
    <source>
        <dbReference type="Pfam" id="PF04280"/>
    </source>
</evidence>
<evidence type="ECO:0000256" key="1">
    <source>
        <dbReference type="SAM" id="MobiDB-lite"/>
    </source>
</evidence>
<dbReference type="InterPro" id="IPR032710">
    <property type="entry name" value="NTF2-like_dom_sf"/>
</dbReference>
<dbReference type="SUPFAM" id="SSF54427">
    <property type="entry name" value="NTF2-like"/>
    <property type="match status" value="1"/>
</dbReference>
<feature type="compositionally biased region" description="Low complexity" evidence="1">
    <location>
        <begin position="24"/>
        <end position="51"/>
    </location>
</feature>
<dbReference type="Gene3D" id="3.10.450.240">
    <property type="match status" value="1"/>
</dbReference>
<dbReference type="InterPro" id="IPR007379">
    <property type="entry name" value="Tim44-like_dom"/>
</dbReference>
<feature type="region of interest" description="Disordered" evidence="1">
    <location>
        <begin position="266"/>
        <end position="332"/>
    </location>
</feature>
<feature type="region of interest" description="Disordered" evidence="1">
    <location>
        <begin position="1"/>
        <end position="91"/>
    </location>
</feature>
<protein>
    <recommendedName>
        <fullName evidence="2">Tim44-like domain-containing protein</fullName>
    </recommendedName>
</protein>
<gene>
    <name evidence="3" type="ORF">HYH02_002772</name>
</gene>
<feature type="compositionally biased region" description="Low complexity" evidence="1">
    <location>
        <begin position="269"/>
        <end position="282"/>
    </location>
</feature>